<dbReference type="OrthoDB" id="2356897at2"/>
<keyword evidence="2" id="KW-0472">Membrane</keyword>
<keyword evidence="2" id="KW-0812">Transmembrane</keyword>
<feature type="transmembrane region" description="Helical" evidence="2">
    <location>
        <begin position="44"/>
        <end position="63"/>
    </location>
</feature>
<proteinExistence type="predicted"/>
<dbReference type="Pfam" id="PF13180">
    <property type="entry name" value="PDZ_2"/>
    <property type="match status" value="1"/>
</dbReference>
<reference evidence="5 6" key="1">
    <citation type="journal article" date="2013" name="BMC Genomics">
        <title>Comparative genomics reveals distinct host-interacting traits of three major human-associated propionibacteria.</title>
        <authorList>
            <person name="Mak T.N."/>
            <person name="Schmid M."/>
            <person name="Brzuszkiewicz E."/>
            <person name="Zeng G."/>
            <person name="Meyer R."/>
            <person name="Sfanos K.S."/>
            <person name="Brinkmann V."/>
            <person name="Meyer T.F."/>
            <person name="Bruggemann H."/>
        </authorList>
    </citation>
    <scope>NUCLEOTIDE SEQUENCE [LARGE SCALE GENOMIC DNA]</scope>
    <source>
        <strain evidence="5 6">DSM 20700</strain>
    </source>
</reference>
<evidence type="ECO:0000259" key="4">
    <source>
        <dbReference type="Pfam" id="PF13180"/>
    </source>
</evidence>
<dbReference type="AlphaFoldDB" id="U1FE38"/>
<dbReference type="Proteomes" id="UP000016307">
    <property type="component" value="Unassembled WGS sequence"/>
</dbReference>
<dbReference type="EMBL" id="AOSS01000059">
    <property type="protein sequence ID" value="ERF57893.1"/>
    <property type="molecule type" value="Genomic_DNA"/>
</dbReference>
<dbReference type="InterPro" id="IPR020568">
    <property type="entry name" value="Ribosomal_Su5_D2-typ_SF"/>
</dbReference>
<dbReference type="InterPro" id="IPR014721">
    <property type="entry name" value="Ribsml_uS5_D2-typ_fold_subgr"/>
</dbReference>
<dbReference type="InterPro" id="IPR036034">
    <property type="entry name" value="PDZ_sf"/>
</dbReference>
<dbReference type="PATRIC" id="fig|1160719.4.peg.412"/>
<dbReference type="GO" id="GO:0004176">
    <property type="term" value="F:ATP-dependent peptidase activity"/>
    <property type="evidence" value="ECO:0007669"/>
    <property type="project" value="InterPro"/>
</dbReference>
<dbReference type="Gene3D" id="3.30.230.10">
    <property type="match status" value="1"/>
</dbReference>
<comment type="caution">
    <text evidence="5">The sequence shown here is derived from an EMBL/GenBank/DDBJ whole genome shotgun (WGS) entry which is preliminary data.</text>
</comment>
<keyword evidence="5" id="KW-0645">Protease</keyword>
<dbReference type="Pfam" id="PF05362">
    <property type="entry name" value="Lon_C"/>
    <property type="match status" value="1"/>
</dbReference>
<keyword evidence="2" id="KW-1133">Transmembrane helix</keyword>
<accession>U1FE38</accession>
<dbReference type="SUPFAM" id="SSF50156">
    <property type="entry name" value="PDZ domain-like"/>
    <property type="match status" value="1"/>
</dbReference>
<dbReference type="InterPro" id="IPR001478">
    <property type="entry name" value="PDZ"/>
</dbReference>
<feature type="region of interest" description="Disordered" evidence="1">
    <location>
        <begin position="1"/>
        <end position="36"/>
    </location>
</feature>
<dbReference type="Gene3D" id="2.30.42.10">
    <property type="match status" value="1"/>
</dbReference>
<dbReference type="RefSeq" id="WP_021103454.1">
    <property type="nucleotide sequence ID" value="NZ_AOSS01000059.1"/>
</dbReference>
<dbReference type="GO" id="GO:0004252">
    <property type="term" value="F:serine-type endopeptidase activity"/>
    <property type="evidence" value="ECO:0007669"/>
    <property type="project" value="InterPro"/>
</dbReference>
<evidence type="ECO:0000313" key="5">
    <source>
        <dbReference type="EMBL" id="ERF57893.1"/>
    </source>
</evidence>
<gene>
    <name evidence="5" type="ORF">H641_02172</name>
</gene>
<keyword evidence="6" id="KW-1185">Reference proteome</keyword>
<evidence type="ECO:0000259" key="3">
    <source>
        <dbReference type="Pfam" id="PF05362"/>
    </source>
</evidence>
<keyword evidence="5" id="KW-0378">Hydrolase</keyword>
<sequence length="386" mass="40525">MSAASPSATAPGHTPGRPHRWRHTGQGGPDRGSGRYGQSGLHRWTLLASALCLVVVMILLWAVPVPFVAWSPGQTVDLAGRNGSKPVVQVSGLPARQTKGEVRMTTVSVTSVDSVFSLSEALVTSWLPDHDVLPRDVVYQPGLSNDEVRASEMKMMDTSQSDAVVAALRAAGQPVTEVPMAAGVSTSGPATNVMAPGDLITHVDGRKVSTPADVQHEIRAHDVGEPVPFTMERNGKARNVVVTTTAQPDNPKIPLIGISVTNGYRYDTRVRFNLPEGIVGPSAGLMMSLATYQTIAPSDLVGDLRLAGTGTVAPDGTVSSIGGIQEKMAGAERDGAQVFLVPAGNCQDIAGHKTSMKLVKVTSLRDAIASVQNIRSGAQTKEVPHC</sequence>
<feature type="domain" description="Lon proteolytic" evidence="3">
    <location>
        <begin position="268"/>
        <end position="351"/>
    </location>
</feature>
<evidence type="ECO:0000256" key="2">
    <source>
        <dbReference type="SAM" id="Phobius"/>
    </source>
</evidence>
<organism evidence="5 6">
    <name type="scientific">Cutibacterium granulosum DSM 20700</name>
    <dbReference type="NCBI Taxonomy" id="1160719"/>
    <lineage>
        <taxon>Bacteria</taxon>
        <taxon>Bacillati</taxon>
        <taxon>Actinomycetota</taxon>
        <taxon>Actinomycetes</taxon>
        <taxon>Propionibacteriales</taxon>
        <taxon>Propionibacteriaceae</taxon>
        <taxon>Cutibacterium</taxon>
    </lineage>
</organism>
<dbReference type="InterPro" id="IPR008269">
    <property type="entry name" value="Lon_proteolytic"/>
</dbReference>
<feature type="domain" description="PDZ" evidence="4">
    <location>
        <begin position="183"/>
        <end position="243"/>
    </location>
</feature>
<dbReference type="SUPFAM" id="SSF54211">
    <property type="entry name" value="Ribosomal protein S5 domain 2-like"/>
    <property type="match status" value="1"/>
</dbReference>
<name>U1FE38_9ACTN</name>
<dbReference type="GO" id="GO:0006508">
    <property type="term" value="P:proteolysis"/>
    <property type="evidence" value="ECO:0007669"/>
    <property type="project" value="UniProtKB-KW"/>
</dbReference>
<evidence type="ECO:0000256" key="1">
    <source>
        <dbReference type="SAM" id="MobiDB-lite"/>
    </source>
</evidence>
<evidence type="ECO:0000313" key="6">
    <source>
        <dbReference type="Proteomes" id="UP000016307"/>
    </source>
</evidence>
<protein>
    <submittedName>
        <fullName evidence="5">Lon protease (S16) C-terminal proteolytic domain-containing protein</fullName>
    </submittedName>
</protein>
<feature type="compositionally biased region" description="Gly residues" evidence="1">
    <location>
        <begin position="25"/>
        <end position="36"/>
    </location>
</feature>